<dbReference type="OrthoDB" id="3269726at2759"/>
<feature type="region of interest" description="Disordered" evidence="1">
    <location>
        <begin position="336"/>
        <end position="368"/>
    </location>
</feature>
<reference evidence="2 3" key="1">
    <citation type="journal article" date="2019" name="Fungal Biol. Biotechnol.">
        <title>Draft genome sequence of fastidious pathogen Ceratobasidium theobromae, which causes vascular-streak dieback in Theobroma cacao.</title>
        <authorList>
            <person name="Ali S.S."/>
            <person name="Asman A."/>
            <person name="Shao J."/>
            <person name="Firmansyah A.P."/>
            <person name="Susilo A.W."/>
            <person name="Rosmana A."/>
            <person name="McMahon P."/>
            <person name="Junaid M."/>
            <person name="Guest D."/>
            <person name="Kheng T.Y."/>
            <person name="Meinhardt L.W."/>
            <person name="Bailey B.A."/>
        </authorList>
    </citation>
    <scope>NUCLEOTIDE SEQUENCE [LARGE SCALE GENOMIC DNA]</scope>
    <source>
        <strain evidence="2 3">CT2</strain>
    </source>
</reference>
<feature type="compositionally biased region" description="Polar residues" evidence="1">
    <location>
        <begin position="1"/>
        <end position="15"/>
    </location>
</feature>
<name>A0A5N5QRC9_9AGAM</name>
<proteinExistence type="predicted"/>
<accession>A0A5N5QRC9</accession>
<feature type="compositionally biased region" description="Polar residues" evidence="1">
    <location>
        <begin position="353"/>
        <end position="365"/>
    </location>
</feature>
<gene>
    <name evidence="2" type="ORF">CTheo_2394</name>
</gene>
<feature type="region of interest" description="Disordered" evidence="1">
    <location>
        <begin position="1"/>
        <end position="26"/>
    </location>
</feature>
<evidence type="ECO:0000313" key="2">
    <source>
        <dbReference type="EMBL" id="KAB5594178.1"/>
    </source>
</evidence>
<evidence type="ECO:0000256" key="1">
    <source>
        <dbReference type="SAM" id="MobiDB-lite"/>
    </source>
</evidence>
<sequence>MSFAPSQIASNSAIHSSRGDRPSGPVPLDFPLGWGRGVLFDWYKRMPATSILSIQLRKEFEEPFRHEFIFILLKGDLRCRLDRRGDPNIPTQTLSESGSDAHDTVQEVDNLDGINSTSECLIELRPNGKIDLSFILSICFSIRSDPKTQRYTLQRFNCYFFAWTIASIVARHSISWDTPAEQLTNSEQLASVLKKKATKPIAANVTKNAMKCISAVFLSMQQSRLRRVLRKHNRPMGFIPVSVLGVMMSTWVNRYMRPRMESITRSVIESAMASTLQSAVKSLVDSQSSVMRTALSRTLWFDMAYEALRAAARAALKGAICALMVKTLMSVNDSDIDSEPPVQIRGQAPNPEPTSITSTQPTTLQGDAGPRLQVASAYTEDKLKAPRVGGLLDHLFVTGAIAITDNSYDSGITSAWGMTGDLAGNAETYEDWIAGWDTLWSAVMNHARDDGRAVISEIARTQPLDSARDEIWNVVWEDLDLGFQQSGPIVRDYMWSSFQYATETIVDVVSSAVFEALKETSQYSLKTSLNRRPGRGHGEHKRKPHWVEADHAQLQDWIKHRIQKHGGQMRRLSLGSASAIQKDICEAMGRVWDHVAKTEKTNTAV</sequence>
<evidence type="ECO:0000313" key="3">
    <source>
        <dbReference type="Proteomes" id="UP000383932"/>
    </source>
</evidence>
<keyword evidence="3" id="KW-1185">Reference proteome</keyword>
<organism evidence="2 3">
    <name type="scientific">Ceratobasidium theobromae</name>
    <dbReference type="NCBI Taxonomy" id="1582974"/>
    <lineage>
        <taxon>Eukaryota</taxon>
        <taxon>Fungi</taxon>
        <taxon>Dikarya</taxon>
        <taxon>Basidiomycota</taxon>
        <taxon>Agaricomycotina</taxon>
        <taxon>Agaricomycetes</taxon>
        <taxon>Cantharellales</taxon>
        <taxon>Ceratobasidiaceae</taxon>
        <taxon>Ceratobasidium</taxon>
    </lineage>
</organism>
<dbReference type="EMBL" id="SSOP01000024">
    <property type="protein sequence ID" value="KAB5594178.1"/>
    <property type="molecule type" value="Genomic_DNA"/>
</dbReference>
<dbReference type="AlphaFoldDB" id="A0A5N5QRC9"/>
<dbReference type="Proteomes" id="UP000383932">
    <property type="component" value="Unassembled WGS sequence"/>
</dbReference>
<protein>
    <submittedName>
        <fullName evidence="2">Uncharacterized protein</fullName>
    </submittedName>
</protein>
<comment type="caution">
    <text evidence="2">The sequence shown here is derived from an EMBL/GenBank/DDBJ whole genome shotgun (WGS) entry which is preliminary data.</text>
</comment>